<sequence length="141" mass="14245">MRRKLILLLTVGALIAGSESHAGDVLADRQGLDPFKSNAMPSMDVSSPETNAFGDVGVVDAAQMGELRGREGGTSITVATDQDLNASVVGGAITADTFATGGVSFGDNAFDNFGGVGLVNVVTGNNNAVEAAIGVTFNLLD</sequence>
<dbReference type="AlphaFoldDB" id="A0A545TR26"/>
<organism evidence="2 3">
    <name type="scientific">Denitrobaculum tricleocarpae</name>
    <dbReference type="NCBI Taxonomy" id="2591009"/>
    <lineage>
        <taxon>Bacteria</taxon>
        <taxon>Pseudomonadati</taxon>
        <taxon>Pseudomonadota</taxon>
        <taxon>Alphaproteobacteria</taxon>
        <taxon>Rhodospirillales</taxon>
        <taxon>Rhodospirillaceae</taxon>
        <taxon>Denitrobaculum</taxon>
    </lineage>
</organism>
<protein>
    <submittedName>
        <fullName evidence="2">Uncharacterized protein</fullName>
    </submittedName>
</protein>
<gene>
    <name evidence="2" type="ORF">FKG95_13260</name>
</gene>
<reference evidence="2 3" key="1">
    <citation type="submission" date="2019-06" db="EMBL/GenBank/DDBJ databases">
        <title>Whole genome sequence for Rhodospirillaceae sp. R148.</title>
        <authorList>
            <person name="Wang G."/>
        </authorList>
    </citation>
    <scope>NUCLEOTIDE SEQUENCE [LARGE SCALE GENOMIC DNA]</scope>
    <source>
        <strain evidence="2 3">R148</strain>
    </source>
</reference>
<comment type="caution">
    <text evidence="2">The sequence shown here is derived from an EMBL/GenBank/DDBJ whole genome shotgun (WGS) entry which is preliminary data.</text>
</comment>
<keyword evidence="3" id="KW-1185">Reference proteome</keyword>
<evidence type="ECO:0000313" key="3">
    <source>
        <dbReference type="Proteomes" id="UP000315252"/>
    </source>
</evidence>
<accession>A0A545TR26</accession>
<dbReference type="Proteomes" id="UP000315252">
    <property type="component" value="Unassembled WGS sequence"/>
</dbReference>
<feature type="chain" id="PRO_5022238424" evidence="1">
    <location>
        <begin position="23"/>
        <end position="141"/>
    </location>
</feature>
<keyword evidence="1" id="KW-0732">Signal</keyword>
<feature type="signal peptide" evidence="1">
    <location>
        <begin position="1"/>
        <end position="22"/>
    </location>
</feature>
<evidence type="ECO:0000313" key="2">
    <source>
        <dbReference type="EMBL" id="TQV79677.1"/>
    </source>
</evidence>
<name>A0A545TR26_9PROT</name>
<dbReference type="EMBL" id="VHSH01000004">
    <property type="protein sequence ID" value="TQV79677.1"/>
    <property type="molecule type" value="Genomic_DNA"/>
</dbReference>
<proteinExistence type="predicted"/>
<evidence type="ECO:0000256" key="1">
    <source>
        <dbReference type="SAM" id="SignalP"/>
    </source>
</evidence>
<dbReference type="RefSeq" id="WP_142896857.1">
    <property type="nucleotide sequence ID" value="NZ_ML660055.1"/>
</dbReference>